<dbReference type="InterPro" id="IPR012340">
    <property type="entry name" value="NA-bd_OB-fold"/>
</dbReference>
<dbReference type="Pfam" id="PF02565">
    <property type="entry name" value="RecO_C"/>
    <property type="match status" value="1"/>
</dbReference>
<organism evidence="8">
    <name type="scientific">marine metagenome</name>
    <dbReference type="NCBI Taxonomy" id="408172"/>
    <lineage>
        <taxon>unclassified sequences</taxon>
        <taxon>metagenomes</taxon>
        <taxon>ecological metagenomes</taxon>
    </lineage>
</organism>
<dbReference type="Gene3D" id="1.20.1440.120">
    <property type="entry name" value="Recombination protein O, C-terminal domain"/>
    <property type="match status" value="1"/>
</dbReference>
<evidence type="ECO:0000256" key="6">
    <source>
        <dbReference type="ARBA" id="ARBA00033409"/>
    </source>
</evidence>
<evidence type="ECO:0000256" key="2">
    <source>
        <dbReference type="ARBA" id="ARBA00021310"/>
    </source>
</evidence>
<dbReference type="SUPFAM" id="SSF57863">
    <property type="entry name" value="ArfGap/RecO-like zinc finger"/>
    <property type="match status" value="1"/>
</dbReference>
<dbReference type="AlphaFoldDB" id="A0A381V4P6"/>
<dbReference type="InterPro" id="IPR037278">
    <property type="entry name" value="ARFGAP/RecO"/>
</dbReference>
<evidence type="ECO:0000313" key="8">
    <source>
        <dbReference type="EMBL" id="SVA34233.1"/>
    </source>
</evidence>
<evidence type="ECO:0000256" key="4">
    <source>
        <dbReference type="ARBA" id="ARBA00023172"/>
    </source>
</evidence>
<feature type="domain" description="DNA replication/recombination mediator RecO N-terminal" evidence="7">
    <location>
        <begin position="1"/>
        <end position="80"/>
    </location>
</feature>
<proteinExistence type="inferred from homology"/>
<name>A0A381V4P6_9ZZZZ</name>
<dbReference type="SUPFAM" id="SSF50249">
    <property type="entry name" value="Nucleic acid-binding proteins"/>
    <property type="match status" value="1"/>
</dbReference>
<evidence type="ECO:0000259" key="7">
    <source>
        <dbReference type="Pfam" id="PF11967"/>
    </source>
</evidence>
<dbReference type="Pfam" id="PF11967">
    <property type="entry name" value="RecO_N"/>
    <property type="match status" value="1"/>
</dbReference>
<gene>
    <name evidence="8" type="ORF">METZ01_LOCUS87087</name>
</gene>
<keyword evidence="4" id="KW-0233">DNA recombination</keyword>
<accession>A0A381V4P6</accession>
<comment type="similarity">
    <text evidence="1">Belongs to the RecO family.</text>
</comment>
<sequence>MPLYTTDALILRTYQFGEADCIVAFLTRDHGKKRGVANGARRPKSRFGGGLEPLTLARLSYFERERRDLVRLSYAEPVRSPLLASDGDVLGHVEYFAELFDECAPEGDPNASLFRLGAAVVETLTGNVSIDRLARYVEYWVLRLQGVYPSLLVCHACGGDAARGGRLDPAGDGFACVDCAHEKGLMLSAESVRFLRAAAGTAPAAVSDLSLSVGAGRELERAHRQLISVHLEKELRSFQVLRAMNPETS</sequence>
<evidence type="ECO:0000256" key="3">
    <source>
        <dbReference type="ARBA" id="ARBA00022763"/>
    </source>
</evidence>
<dbReference type="PANTHER" id="PTHR33991:SF1">
    <property type="entry name" value="DNA REPAIR PROTEIN RECO"/>
    <property type="match status" value="1"/>
</dbReference>
<dbReference type="InterPro" id="IPR022572">
    <property type="entry name" value="DNA_rep/recomb_RecO_N"/>
</dbReference>
<reference evidence="8" key="1">
    <citation type="submission" date="2018-05" db="EMBL/GenBank/DDBJ databases">
        <authorList>
            <person name="Lanie J.A."/>
            <person name="Ng W.-L."/>
            <person name="Kazmierczak K.M."/>
            <person name="Andrzejewski T.M."/>
            <person name="Davidsen T.M."/>
            <person name="Wayne K.J."/>
            <person name="Tettelin H."/>
            <person name="Glass J.I."/>
            <person name="Rusch D."/>
            <person name="Podicherti R."/>
            <person name="Tsui H.-C.T."/>
            <person name="Winkler M.E."/>
        </authorList>
    </citation>
    <scope>NUCLEOTIDE SEQUENCE</scope>
</reference>
<evidence type="ECO:0000256" key="1">
    <source>
        <dbReference type="ARBA" id="ARBA00007452"/>
    </source>
</evidence>
<dbReference type="GO" id="GO:0006310">
    <property type="term" value="P:DNA recombination"/>
    <property type="evidence" value="ECO:0007669"/>
    <property type="project" value="UniProtKB-KW"/>
</dbReference>
<dbReference type="PANTHER" id="PTHR33991">
    <property type="entry name" value="DNA REPAIR PROTEIN RECO"/>
    <property type="match status" value="1"/>
</dbReference>
<dbReference type="GO" id="GO:0006302">
    <property type="term" value="P:double-strand break repair"/>
    <property type="evidence" value="ECO:0007669"/>
    <property type="project" value="TreeGrafter"/>
</dbReference>
<evidence type="ECO:0000256" key="5">
    <source>
        <dbReference type="ARBA" id="ARBA00023204"/>
    </source>
</evidence>
<dbReference type="Gene3D" id="2.40.50.140">
    <property type="entry name" value="Nucleic acid-binding proteins"/>
    <property type="match status" value="1"/>
</dbReference>
<protein>
    <recommendedName>
        <fullName evidence="2">DNA repair protein RecO</fullName>
    </recommendedName>
    <alternativeName>
        <fullName evidence="6">Recombination protein O</fullName>
    </alternativeName>
</protein>
<dbReference type="InterPro" id="IPR042242">
    <property type="entry name" value="RecO_C"/>
</dbReference>
<keyword evidence="5" id="KW-0234">DNA repair</keyword>
<dbReference type="HAMAP" id="MF_00201">
    <property type="entry name" value="RecO"/>
    <property type="match status" value="1"/>
</dbReference>
<dbReference type="NCBIfam" id="TIGR00613">
    <property type="entry name" value="reco"/>
    <property type="match status" value="1"/>
</dbReference>
<dbReference type="GO" id="GO:0043590">
    <property type="term" value="C:bacterial nucleoid"/>
    <property type="evidence" value="ECO:0007669"/>
    <property type="project" value="TreeGrafter"/>
</dbReference>
<keyword evidence="3" id="KW-0227">DNA damage</keyword>
<dbReference type="InterPro" id="IPR003717">
    <property type="entry name" value="RecO"/>
</dbReference>
<dbReference type="EMBL" id="UINC01007605">
    <property type="protein sequence ID" value="SVA34233.1"/>
    <property type="molecule type" value="Genomic_DNA"/>
</dbReference>